<reference evidence="8 10" key="2">
    <citation type="submission" date="2018-08" db="EMBL/GenBank/DDBJ databases">
        <title>Genetic Globetrotter - A new plasmid hitch-hiking vast phylogenetic and geographic distances.</title>
        <authorList>
            <person name="Vollmers J."/>
            <person name="Petersen J."/>
        </authorList>
    </citation>
    <scope>NUCLEOTIDE SEQUENCE [LARGE SCALE GENOMIC DNA]</scope>
    <source>
        <strain evidence="8 10">DSM 26383</strain>
    </source>
</reference>
<dbReference type="InterPro" id="IPR001544">
    <property type="entry name" value="Aminotrans_IV"/>
</dbReference>
<dbReference type="PATRIC" id="fig|540747.5.peg.1944"/>
<proteinExistence type="inferred from homology"/>
<comment type="cofactor">
    <cofactor evidence="1 6">
        <name>pyridoxal 5'-phosphate</name>
        <dbReference type="ChEBI" id="CHEBI:597326"/>
    </cofactor>
</comment>
<dbReference type="PROSITE" id="PS00770">
    <property type="entry name" value="AA_TRANSFER_CLASS_4"/>
    <property type="match status" value="1"/>
</dbReference>
<dbReference type="RefSeq" id="WP_057819192.1">
    <property type="nucleotide sequence ID" value="NZ_CP031598.1"/>
</dbReference>
<dbReference type="NCBIfam" id="NF005731">
    <property type="entry name" value="PRK07546.1-5"/>
    <property type="match status" value="1"/>
</dbReference>
<gene>
    <name evidence="8" type="primary">ilvE_2</name>
    <name evidence="8" type="ORF">RIdsm_03851</name>
    <name evidence="7" type="ORF">XM52_20900</name>
</gene>
<accession>A0A0T5P4E2</accession>
<dbReference type="Pfam" id="PF01063">
    <property type="entry name" value="Aminotran_4"/>
    <property type="match status" value="1"/>
</dbReference>
<dbReference type="EMBL" id="LAXI01000017">
    <property type="protein sequence ID" value="KRS16024.1"/>
    <property type="molecule type" value="Genomic_DNA"/>
</dbReference>
<dbReference type="OrthoDB" id="9809239at2"/>
<dbReference type="GO" id="GO:0008483">
    <property type="term" value="F:transaminase activity"/>
    <property type="evidence" value="ECO:0007669"/>
    <property type="project" value="UniProtKB-KW"/>
</dbReference>
<reference evidence="7 9" key="1">
    <citation type="submission" date="2015-04" db="EMBL/GenBank/DDBJ databases">
        <title>The draft genome sequence of Roseovarius indicus B108T.</title>
        <authorList>
            <person name="Li G."/>
            <person name="Lai Q."/>
            <person name="Shao Z."/>
            <person name="Yan P."/>
        </authorList>
    </citation>
    <scope>NUCLEOTIDE SEQUENCE [LARGE SCALE GENOMIC DNA]</scope>
    <source>
        <strain evidence="7 9">B108</strain>
    </source>
</reference>
<dbReference type="SUPFAM" id="SSF56752">
    <property type="entry name" value="D-aminoacid aminotransferase-like PLP-dependent enzymes"/>
    <property type="match status" value="1"/>
</dbReference>
<organism evidence="7 9">
    <name type="scientific">Roseovarius indicus</name>
    <dbReference type="NCBI Taxonomy" id="540747"/>
    <lineage>
        <taxon>Bacteria</taxon>
        <taxon>Pseudomonadati</taxon>
        <taxon>Pseudomonadota</taxon>
        <taxon>Alphaproteobacteria</taxon>
        <taxon>Rhodobacterales</taxon>
        <taxon>Roseobacteraceae</taxon>
        <taxon>Roseovarius</taxon>
    </lineage>
</organism>
<keyword evidence="8" id="KW-0808">Transferase</keyword>
<dbReference type="Gene3D" id="3.30.470.10">
    <property type="match status" value="1"/>
</dbReference>
<keyword evidence="9" id="KW-1185">Reference proteome</keyword>
<dbReference type="KEGG" id="rid:RIdsm_03851"/>
<evidence type="ECO:0000256" key="3">
    <source>
        <dbReference type="ARBA" id="ARBA00014472"/>
    </source>
</evidence>
<dbReference type="AlphaFoldDB" id="A0A0T5P4E2"/>
<dbReference type="InterPro" id="IPR018300">
    <property type="entry name" value="Aminotrans_IV_CS"/>
</dbReference>
<evidence type="ECO:0000256" key="6">
    <source>
        <dbReference type="RuleBase" id="RU004516"/>
    </source>
</evidence>
<dbReference type="InterPro" id="IPR036038">
    <property type="entry name" value="Aminotransferase-like"/>
</dbReference>
<name>A0A0T5P4E2_9RHOB</name>
<dbReference type="NCBIfam" id="NF005729">
    <property type="entry name" value="PRK07546.1-3"/>
    <property type="match status" value="1"/>
</dbReference>
<dbReference type="InterPro" id="IPR043131">
    <property type="entry name" value="BCAT-like_N"/>
</dbReference>
<evidence type="ECO:0000313" key="10">
    <source>
        <dbReference type="Proteomes" id="UP000325785"/>
    </source>
</evidence>
<dbReference type="Gene3D" id="3.20.10.10">
    <property type="entry name" value="D-amino Acid Aminotransferase, subunit A, domain 2"/>
    <property type="match status" value="1"/>
</dbReference>
<keyword evidence="4 6" id="KW-0663">Pyridoxal phosphate</keyword>
<evidence type="ECO:0000313" key="8">
    <source>
        <dbReference type="EMBL" id="QEW28026.1"/>
    </source>
</evidence>
<keyword evidence="8" id="KW-0032">Aminotransferase</keyword>
<evidence type="ECO:0000256" key="1">
    <source>
        <dbReference type="ARBA" id="ARBA00001933"/>
    </source>
</evidence>
<evidence type="ECO:0000256" key="4">
    <source>
        <dbReference type="ARBA" id="ARBA00022898"/>
    </source>
</evidence>
<comment type="similarity">
    <text evidence="2 5">Belongs to the class-IV pyridoxal-phosphate-dependent aminotransferase family.</text>
</comment>
<dbReference type="STRING" id="540747.SAMN04488031_113100"/>
<dbReference type="Proteomes" id="UP000051401">
    <property type="component" value="Unassembled WGS sequence"/>
</dbReference>
<evidence type="ECO:0000313" key="9">
    <source>
        <dbReference type="Proteomes" id="UP000051401"/>
    </source>
</evidence>
<evidence type="ECO:0000256" key="5">
    <source>
        <dbReference type="RuleBase" id="RU004106"/>
    </source>
</evidence>
<sequence>MESPLRPPADPGFRLIETCLWTPEGGIHRRARHLARLYATADRLGIVPRDVEAALDAVNGQGPLRVRLTVDVEGQAEVTAHAFTLLPEGTIWRVVFAEERVPAQDPWRQVKTTERGLYDRARAAMPDGIDELLFLNDRGELCEGTITNIFVESEAGLLTPPLSSGLLPGILRAELLEAGQAREAILTRADLQSAKQIHVGNALRGLIRAALPS</sequence>
<evidence type="ECO:0000313" key="7">
    <source>
        <dbReference type="EMBL" id="KRS16024.1"/>
    </source>
</evidence>
<dbReference type="InterPro" id="IPR043132">
    <property type="entry name" value="BCAT-like_C"/>
</dbReference>
<evidence type="ECO:0000256" key="2">
    <source>
        <dbReference type="ARBA" id="ARBA00009320"/>
    </source>
</evidence>
<protein>
    <recommendedName>
        <fullName evidence="3">Probable branched-chain-amino-acid aminotransferase</fullName>
    </recommendedName>
</protein>
<dbReference type="EMBL" id="CP031598">
    <property type="protein sequence ID" value="QEW28026.1"/>
    <property type="molecule type" value="Genomic_DNA"/>
</dbReference>
<dbReference type="Proteomes" id="UP000325785">
    <property type="component" value="Chromosome"/>
</dbReference>